<accession>A0AAE9AH66</accession>
<evidence type="ECO:0000313" key="2">
    <source>
        <dbReference type="EMBL" id="ULT97082.1"/>
    </source>
</evidence>
<evidence type="ECO:0000259" key="1">
    <source>
        <dbReference type="Pfam" id="PF07735"/>
    </source>
</evidence>
<protein>
    <recommendedName>
        <fullName evidence="1">Sdz-33 F-box domain-containing protein</fullName>
    </recommendedName>
</protein>
<dbReference type="Proteomes" id="UP000827892">
    <property type="component" value="Chromosome IV"/>
</dbReference>
<name>A0AAE9AH66_CAEBR</name>
<feature type="domain" description="Sdz-33 F-box" evidence="1">
    <location>
        <begin position="87"/>
        <end position="143"/>
    </location>
</feature>
<dbReference type="Pfam" id="PF07735">
    <property type="entry name" value="FBA_2"/>
    <property type="match status" value="1"/>
</dbReference>
<evidence type="ECO:0000313" key="3">
    <source>
        <dbReference type="Proteomes" id="UP000827892"/>
    </source>
</evidence>
<proteinExistence type="predicted"/>
<dbReference type="PANTHER" id="PTHR21503:SF8">
    <property type="entry name" value="F-BOX ASSOCIATED DOMAIN-CONTAINING PROTEIN-RELATED"/>
    <property type="match status" value="1"/>
</dbReference>
<dbReference type="InterPro" id="IPR012885">
    <property type="entry name" value="F-box_Sdz-33"/>
</dbReference>
<organism evidence="2 3">
    <name type="scientific">Caenorhabditis briggsae</name>
    <dbReference type="NCBI Taxonomy" id="6238"/>
    <lineage>
        <taxon>Eukaryota</taxon>
        <taxon>Metazoa</taxon>
        <taxon>Ecdysozoa</taxon>
        <taxon>Nematoda</taxon>
        <taxon>Chromadorea</taxon>
        <taxon>Rhabditida</taxon>
        <taxon>Rhabditina</taxon>
        <taxon>Rhabditomorpha</taxon>
        <taxon>Rhabditoidea</taxon>
        <taxon>Rhabditidae</taxon>
        <taxon>Peloderinae</taxon>
        <taxon>Caenorhabditis</taxon>
    </lineage>
</organism>
<dbReference type="AlphaFoldDB" id="A0AAE9AH66"/>
<sequence length="146" mass="17008">MTRFLKCDIASLIIDCGHCIGRMPQIFGWLNERQQSINHLTIKYEAERDVEDPDFLLKNMNVIECFFIYVGTLPDGMRPLNPKFRCDFLSVTDVPSNNWMCLNDISNSDCKYIHLGASEFTPTELSTFLKSWRNGRNQRMEYINAN</sequence>
<gene>
    <name evidence="2" type="ORF">L3Y34_005123</name>
</gene>
<dbReference type="PANTHER" id="PTHR21503">
    <property type="entry name" value="F-BOX-CONTAINING HYPOTHETICAL PROTEIN C.ELEGANS"/>
    <property type="match status" value="1"/>
</dbReference>
<dbReference type="EMBL" id="CP090894">
    <property type="protein sequence ID" value="ULT97082.1"/>
    <property type="molecule type" value="Genomic_DNA"/>
</dbReference>
<reference evidence="2 3" key="1">
    <citation type="submission" date="2022-05" db="EMBL/GenBank/DDBJ databases">
        <title>Chromosome-level reference genomes for two strains of Caenorhabditis briggsae: an improved platform for comparative genomics.</title>
        <authorList>
            <person name="Stevens L."/>
            <person name="Andersen E.C."/>
        </authorList>
    </citation>
    <scope>NUCLEOTIDE SEQUENCE [LARGE SCALE GENOMIC DNA]</scope>
    <source>
        <strain evidence="2">QX1410_ONT</strain>
        <tissue evidence="2">Whole-organism</tissue>
    </source>
</reference>